<dbReference type="GO" id="GO:0005783">
    <property type="term" value="C:endoplasmic reticulum"/>
    <property type="evidence" value="ECO:0007669"/>
    <property type="project" value="TreeGrafter"/>
</dbReference>
<keyword evidence="4 5" id="KW-0472">Membrane</keyword>
<proteinExistence type="predicted"/>
<evidence type="ECO:0000256" key="3">
    <source>
        <dbReference type="ARBA" id="ARBA00022989"/>
    </source>
</evidence>
<evidence type="ECO:0000256" key="5">
    <source>
        <dbReference type="SAM" id="Phobius"/>
    </source>
</evidence>
<feature type="transmembrane region" description="Helical" evidence="5">
    <location>
        <begin position="69"/>
        <end position="91"/>
    </location>
</feature>
<keyword evidence="7" id="KW-1185">Reference proteome</keyword>
<evidence type="ECO:0000256" key="2">
    <source>
        <dbReference type="ARBA" id="ARBA00022692"/>
    </source>
</evidence>
<sequence>MSESRKKERSSIEEEQVVSWCVGESGSVTAQVIGDPSLHGDVSGRKPHPFPSFSKTIVHMLFNGLLKAIFFLQGMFVSFFPIHLVGHTAYIPLYSPYYFKYHWFSKGIETHQPLSNIEKNRPY</sequence>
<dbReference type="GO" id="GO:0016020">
    <property type="term" value="C:membrane"/>
    <property type="evidence" value="ECO:0007669"/>
    <property type="project" value="UniProtKB-SubCell"/>
</dbReference>
<dbReference type="PANTHER" id="PTHR21389:SF0">
    <property type="entry name" value="ETOPOSIDE-INDUCED PROTEIN 2.4 HOMOLOG"/>
    <property type="match status" value="1"/>
</dbReference>
<reference evidence="6 7" key="1">
    <citation type="journal article" date="2020" name="Mol. Biol. Evol.">
        <title>Interspecific Gene Flow and the Evolution of Specialization in Black and White Rhinoceros.</title>
        <authorList>
            <person name="Moodley Y."/>
            <person name="Westbury M.V."/>
            <person name="Russo I.M."/>
            <person name="Gopalakrishnan S."/>
            <person name="Rakotoarivelo A."/>
            <person name="Olsen R.A."/>
            <person name="Prost S."/>
            <person name="Tunstall T."/>
            <person name="Ryder O.A."/>
            <person name="Dalen L."/>
            <person name="Bruford M.W."/>
        </authorList>
    </citation>
    <scope>NUCLEOTIDE SEQUENCE [LARGE SCALE GENOMIC DNA]</scope>
    <source>
        <strain evidence="6">SBR-YM</strain>
        <tissue evidence="6">Skin</tissue>
    </source>
</reference>
<comment type="caution">
    <text evidence="6">The sequence shown here is derived from an EMBL/GenBank/DDBJ whole genome shotgun (WGS) entry which is preliminary data.</text>
</comment>
<comment type="subcellular location">
    <subcellularLocation>
        <location evidence="1">Membrane</location>
        <topology evidence="1">Multi-pass membrane protein</topology>
    </subcellularLocation>
</comment>
<gene>
    <name evidence="6" type="ORF">HPG69_011383</name>
</gene>
<dbReference type="GO" id="GO:0016236">
    <property type="term" value="P:macroautophagy"/>
    <property type="evidence" value="ECO:0007669"/>
    <property type="project" value="TreeGrafter"/>
</dbReference>
<evidence type="ECO:0000313" key="6">
    <source>
        <dbReference type="EMBL" id="KAF5926254.1"/>
    </source>
</evidence>
<dbReference type="PANTHER" id="PTHR21389">
    <property type="entry name" value="P53 INDUCED PROTEIN"/>
    <property type="match status" value="1"/>
</dbReference>
<evidence type="ECO:0000256" key="1">
    <source>
        <dbReference type="ARBA" id="ARBA00004141"/>
    </source>
</evidence>
<dbReference type="Proteomes" id="UP000551758">
    <property type="component" value="Unassembled WGS sequence"/>
</dbReference>
<keyword evidence="3 5" id="KW-1133">Transmembrane helix</keyword>
<evidence type="ECO:0000313" key="7">
    <source>
        <dbReference type="Proteomes" id="UP000551758"/>
    </source>
</evidence>
<keyword evidence="2 5" id="KW-0812">Transmembrane</keyword>
<name>A0A7J7FEV6_DICBM</name>
<organism evidence="6 7">
    <name type="scientific">Diceros bicornis minor</name>
    <name type="common">South-central black rhinoceros</name>
    <dbReference type="NCBI Taxonomy" id="77932"/>
    <lineage>
        <taxon>Eukaryota</taxon>
        <taxon>Metazoa</taxon>
        <taxon>Chordata</taxon>
        <taxon>Craniata</taxon>
        <taxon>Vertebrata</taxon>
        <taxon>Euteleostomi</taxon>
        <taxon>Mammalia</taxon>
        <taxon>Eutheria</taxon>
        <taxon>Laurasiatheria</taxon>
        <taxon>Perissodactyla</taxon>
        <taxon>Rhinocerotidae</taxon>
        <taxon>Diceros</taxon>
    </lineage>
</organism>
<dbReference type="EMBL" id="JACDTQ010000773">
    <property type="protein sequence ID" value="KAF5926254.1"/>
    <property type="molecule type" value="Genomic_DNA"/>
</dbReference>
<protein>
    <submittedName>
        <fullName evidence="6">Uncharacterized protein</fullName>
    </submittedName>
</protein>
<accession>A0A7J7FEV6</accession>
<dbReference type="AlphaFoldDB" id="A0A7J7FEV6"/>
<evidence type="ECO:0000256" key="4">
    <source>
        <dbReference type="ARBA" id="ARBA00023136"/>
    </source>
</evidence>